<reference evidence="2" key="1">
    <citation type="submission" date="2020-10" db="EMBL/GenBank/DDBJ databases">
        <authorList>
            <person name="Kusch S."/>
        </authorList>
    </citation>
    <scope>NUCLEOTIDE SEQUENCE</scope>
    <source>
        <strain evidence="2">SwB9</strain>
    </source>
</reference>
<protein>
    <submittedName>
        <fullName evidence="2">Fa31b1cf-07fc-4fee-bb50-6d7e9742dfcf</fullName>
    </submittedName>
</protein>
<evidence type="ECO:0000313" key="2">
    <source>
        <dbReference type="EMBL" id="CAD6447560.1"/>
    </source>
</evidence>
<name>A0A8H2W0V2_9HELO</name>
<comment type="caution">
    <text evidence="2">The sequence shown here is derived from an EMBL/GenBank/DDBJ whole genome shotgun (WGS) entry which is preliminary data.</text>
</comment>
<keyword evidence="3" id="KW-1185">Reference proteome</keyword>
<dbReference type="Proteomes" id="UP000624404">
    <property type="component" value="Unassembled WGS sequence"/>
</dbReference>
<dbReference type="OrthoDB" id="3547784at2759"/>
<dbReference type="AlphaFoldDB" id="A0A8H2W0V2"/>
<evidence type="ECO:0000313" key="3">
    <source>
        <dbReference type="Proteomes" id="UP000624404"/>
    </source>
</evidence>
<sequence>MNTSTQRELQNQEDASRNHLVVKPVEDRISGSGMASLTILGEEIMKDKSGPSNDTQIESERDFISVTGSSPSPAWSSENNSVLSENEKFEAACYSLDMLDFFEKQCHSLQKRYNLDPTVPVTSFTLVIWAELEATDYCDDMTKTEFCVRHARSATNFPASLPSSVLRSVNYLSRQLFLEHYSYLRVTGDANKTLLLYPAWDGPPRCYPNIKWEISDSSKDWSKVLPKTGSNQGYWSKVDVKPVWTVRTVEYSFSRYNRPLHLRCKADGTLPDQYDQIKELFDDEVGGDAQSSVNGEALIVIDND</sequence>
<feature type="region of interest" description="Disordered" evidence="1">
    <location>
        <begin position="1"/>
        <end position="25"/>
    </location>
</feature>
<dbReference type="EMBL" id="CAJHIA010000028">
    <property type="protein sequence ID" value="CAD6447560.1"/>
    <property type="molecule type" value="Genomic_DNA"/>
</dbReference>
<feature type="compositionally biased region" description="Polar residues" evidence="1">
    <location>
        <begin position="1"/>
        <end position="13"/>
    </location>
</feature>
<proteinExistence type="predicted"/>
<evidence type="ECO:0000256" key="1">
    <source>
        <dbReference type="SAM" id="MobiDB-lite"/>
    </source>
</evidence>
<organism evidence="2 3">
    <name type="scientific">Sclerotinia trifoliorum</name>
    <dbReference type="NCBI Taxonomy" id="28548"/>
    <lineage>
        <taxon>Eukaryota</taxon>
        <taxon>Fungi</taxon>
        <taxon>Dikarya</taxon>
        <taxon>Ascomycota</taxon>
        <taxon>Pezizomycotina</taxon>
        <taxon>Leotiomycetes</taxon>
        <taxon>Helotiales</taxon>
        <taxon>Sclerotiniaceae</taxon>
        <taxon>Sclerotinia</taxon>
    </lineage>
</organism>
<accession>A0A8H2W0V2</accession>
<gene>
    <name evidence="2" type="ORF">SCLTRI_LOCUS7352</name>
</gene>